<dbReference type="Proteomes" id="UP001169027">
    <property type="component" value="Unassembled WGS sequence"/>
</dbReference>
<proteinExistence type="predicted"/>
<evidence type="ECO:0000313" key="2">
    <source>
        <dbReference type="Proteomes" id="UP001169027"/>
    </source>
</evidence>
<name>A0ABT8SF96_9BURK</name>
<organism evidence="1 2">
    <name type="scientific">Variovorax ginsengisoli</name>
    <dbReference type="NCBI Taxonomy" id="363844"/>
    <lineage>
        <taxon>Bacteria</taxon>
        <taxon>Pseudomonadati</taxon>
        <taxon>Pseudomonadota</taxon>
        <taxon>Betaproteobacteria</taxon>
        <taxon>Burkholderiales</taxon>
        <taxon>Comamonadaceae</taxon>
        <taxon>Variovorax</taxon>
    </lineage>
</organism>
<sequence length="96" mass="10730">MDALRESIDALADMHPQFARYYCYDEALPSHVGHAIGRLDVELLARWMPPASCGGLDVDAYFLGPKSFSSVRRRACMDAATPRLSLHDDCTMISWP</sequence>
<protein>
    <submittedName>
        <fullName evidence="1">Uncharacterized protein</fullName>
    </submittedName>
</protein>
<keyword evidence="2" id="KW-1185">Reference proteome</keyword>
<dbReference type="Gene3D" id="3.40.50.80">
    <property type="entry name" value="Nucleotide-binding domain of ferredoxin-NADP reductase (FNR) module"/>
    <property type="match status" value="1"/>
</dbReference>
<dbReference type="InterPro" id="IPR039261">
    <property type="entry name" value="FNR_nucleotide-bd"/>
</dbReference>
<gene>
    <name evidence="1" type="ORF">Q2T77_34945</name>
</gene>
<accession>A0ABT8SF96</accession>
<reference evidence="1" key="1">
    <citation type="submission" date="2023-06" db="EMBL/GenBank/DDBJ databases">
        <authorList>
            <person name="Jiang Y."/>
            <person name="Liu Q."/>
        </authorList>
    </citation>
    <scope>NUCLEOTIDE SEQUENCE</scope>
    <source>
        <strain evidence="1">CGMCC 1.12090</strain>
    </source>
</reference>
<comment type="caution">
    <text evidence="1">The sequence shown here is derived from an EMBL/GenBank/DDBJ whole genome shotgun (WGS) entry which is preliminary data.</text>
</comment>
<dbReference type="RefSeq" id="WP_301815914.1">
    <property type="nucleotide sequence ID" value="NZ_JAUJZH010000041.1"/>
</dbReference>
<evidence type="ECO:0000313" key="1">
    <source>
        <dbReference type="EMBL" id="MDO1537455.1"/>
    </source>
</evidence>
<dbReference type="SUPFAM" id="SSF52343">
    <property type="entry name" value="Ferredoxin reductase-like, C-terminal NADP-linked domain"/>
    <property type="match status" value="1"/>
</dbReference>
<dbReference type="EMBL" id="JAUKVY010000041">
    <property type="protein sequence ID" value="MDO1537455.1"/>
    <property type="molecule type" value="Genomic_DNA"/>
</dbReference>